<keyword evidence="3" id="KW-1185">Reference proteome</keyword>
<name>A0AAD5WDR2_PARTN</name>
<evidence type="ECO:0000313" key="2">
    <source>
        <dbReference type="EMBL" id="KAJ1366665.1"/>
    </source>
</evidence>
<comment type="caution">
    <text evidence="2">The sequence shown here is derived from an EMBL/GenBank/DDBJ whole genome shotgun (WGS) entry which is preliminary data.</text>
</comment>
<feature type="compositionally biased region" description="Polar residues" evidence="1">
    <location>
        <begin position="103"/>
        <end position="114"/>
    </location>
</feature>
<organism evidence="2 3">
    <name type="scientific">Parelaphostrongylus tenuis</name>
    <name type="common">Meningeal worm</name>
    <dbReference type="NCBI Taxonomy" id="148309"/>
    <lineage>
        <taxon>Eukaryota</taxon>
        <taxon>Metazoa</taxon>
        <taxon>Ecdysozoa</taxon>
        <taxon>Nematoda</taxon>
        <taxon>Chromadorea</taxon>
        <taxon>Rhabditida</taxon>
        <taxon>Rhabditina</taxon>
        <taxon>Rhabditomorpha</taxon>
        <taxon>Strongyloidea</taxon>
        <taxon>Metastrongylidae</taxon>
        <taxon>Parelaphostrongylus</taxon>
    </lineage>
</organism>
<dbReference type="EMBL" id="JAHQIW010005629">
    <property type="protein sequence ID" value="KAJ1366665.1"/>
    <property type="molecule type" value="Genomic_DNA"/>
</dbReference>
<feature type="region of interest" description="Disordered" evidence="1">
    <location>
        <begin position="1"/>
        <end position="24"/>
    </location>
</feature>
<dbReference type="AlphaFoldDB" id="A0AAD5WDR2"/>
<dbReference type="Proteomes" id="UP001196413">
    <property type="component" value="Unassembled WGS sequence"/>
</dbReference>
<gene>
    <name evidence="2" type="primary">PPFIA1_1</name>
    <name evidence="2" type="ORF">KIN20_027399</name>
</gene>
<protein>
    <submittedName>
        <fullName evidence="2">Liprin-alpha-1</fullName>
    </submittedName>
</protein>
<accession>A0AAD5WDR2</accession>
<evidence type="ECO:0000313" key="3">
    <source>
        <dbReference type="Proteomes" id="UP001196413"/>
    </source>
</evidence>
<evidence type="ECO:0000256" key="1">
    <source>
        <dbReference type="SAM" id="MobiDB-lite"/>
    </source>
</evidence>
<feature type="region of interest" description="Disordered" evidence="1">
    <location>
        <begin position="82"/>
        <end position="114"/>
    </location>
</feature>
<proteinExistence type="predicted"/>
<reference evidence="2" key="1">
    <citation type="submission" date="2021-06" db="EMBL/GenBank/DDBJ databases">
        <title>Parelaphostrongylus tenuis whole genome reference sequence.</title>
        <authorList>
            <person name="Garwood T.J."/>
            <person name="Larsen P.A."/>
            <person name="Fountain-Jones N.M."/>
            <person name="Garbe J.R."/>
            <person name="Macchietto M.G."/>
            <person name="Kania S.A."/>
            <person name="Gerhold R.W."/>
            <person name="Richards J.E."/>
            <person name="Wolf T.M."/>
        </authorList>
    </citation>
    <scope>NUCLEOTIDE SEQUENCE</scope>
    <source>
        <strain evidence="2">MNPRO001-30</strain>
        <tissue evidence="2">Meninges</tissue>
    </source>
</reference>
<sequence length="114" mass="12540">MWLTSCGPLNAQVQSQREQDWESAEQTHVVATMAQDIQIEEDVSDGEGDRVTLFSSASQLPPSGQADADTLPVMPREQLDSISEEIRWVRPNSAPQKRGFSEELSSPGRSLSVP</sequence>